<dbReference type="AlphaFoldDB" id="A0AAN5CRQ5"/>
<dbReference type="Proteomes" id="UP001328107">
    <property type="component" value="Unassembled WGS sequence"/>
</dbReference>
<protein>
    <submittedName>
        <fullName evidence="2">Uncharacterized protein</fullName>
    </submittedName>
</protein>
<accession>A0AAN5CRQ5</accession>
<dbReference type="EMBL" id="BTRK01000004">
    <property type="protein sequence ID" value="GMR49421.1"/>
    <property type="molecule type" value="Genomic_DNA"/>
</dbReference>
<gene>
    <name evidence="2" type="ORF">PMAYCL1PPCAC_19616</name>
</gene>
<feature type="non-terminal residue" evidence="2">
    <location>
        <position position="377"/>
    </location>
</feature>
<evidence type="ECO:0000313" key="2">
    <source>
        <dbReference type="EMBL" id="GMR49421.1"/>
    </source>
</evidence>
<proteinExistence type="predicted"/>
<sequence>ALDPMPPSPAASVVVSAVHEVGREASVSEAESTIYPLASPVKSNSGFEELLSRDSNQSSINNSVEISSLMPSENLGVDGDSIMKSKTAEEQLNDKLKEGGEKTIKTTEQATSLPPSIPLELKEEPIDTSLPNHDNGQISALNFVCDDMFVKEEVNEGVISPKEDNELSIGTGKRKTEGEDEVVIAPKKKSMDDMQIDGGSKEEAKISKNQKEAEEAVKKLPKWKRKVRRRYEQLVGPLDVSTNGEWSDNLYLPSLRAASKAVGGGRVTETAESEKAIITQKKKTIDEEVEVNEPMKNLSRSSSADPNELACSGNNILVEESSTGKESKCIVYKVMYDPTYMTQLKTKEFVRRFNGVCGYKYKQFDYPESPKDPRVQY</sequence>
<feature type="non-terminal residue" evidence="2">
    <location>
        <position position="1"/>
    </location>
</feature>
<name>A0AAN5CRQ5_9BILA</name>
<organism evidence="2 3">
    <name type="scientific">Pristionchus mayeri</name>
    <dbReference type="NCBI Taxonomy" id="1317129"/>
    <lineage>
        <taxon>Eukaryota</taxon>
        <taxon>Metazoa</taxon>
        <taxon>Ecdysozoa</taxon>
        <taxon>Nematoda</taxon>
        <taxon>Chromadorea</taxon>
        <taxon>Rhabditida</taxon>
        <taxon>Rhabditina</taxon>
        <taxon>Diplogasteromorpha</taxon>
        <taxon>Diplogasteroidea</taxon>
        <taxon>Neodiplogasteridae</taxon>
        <taxon>Pristionchus</taxon>
    </lineage>
</organism>
<comment type="caution">
    <text evidence="2">The sequence shown here is derived from an EMBL/GenBank/DDBJ whole genome shotgun (WGS) entry which is preliminary data.</text>
</comment>
<feature type="compositionally biased region" description="Basic and acidic residues" evidence="1">
    <location>
        <begin position="199"/>
        <end position="215"/>
    </location>
</feature>
<evidence type="ECO:0000256" key="1">
    <source>
        <dbReference type="SAM" id="MobiDB-lite"/>
    </source>
</evidence>
<feature type="region of interest" description="Disordered" evidence="1">
    <location>
        <begin position="192"/>
        <end position="215"/>
    </location>
</feature>
<evidence type="ECO:0000313" key="3">
    <source>
        <dbReference type="Proteomes" id="UP001328107"/>
    </source>
</evidence>
<keyword evidence="3" id="KW-1185">Reference proteome</keyword>
<reference evidence="3" key="1">
    <citation type="submission" date="2022-10" db="EMBL/GenBank/DDBJ databases">
        <title>Genome assembly of Pristionchus species.</title>
        <authorList>
            <person name="Yoshida K."/>
            <person name="Sommer R.J."/>
        </authorList>
    </citation>
    <scope>NUCLEOTIDE SEQUENCE [LARGE SCALE GENOMIC DNA]</scope>
    <source>
        <strain evidence="3">RS5460</strain>
    </source>
</reference>